<accession>A0ABR3AGV1</accession>
<dbReference type="CDD" id="cd18033">
    <property type="entry name" value="DEXDc_FANCM"/>
    <property type="match status" value="1"/>
</dbReference>
<feature type="region of interest" description="Disordered" evidence="9">
    <location>
        <begin position="98"/>
        <end position="164"/>
    </location>
</feature>
<dbReference type="InterPro" id="IPR014001">
    <property type="entry name" value="Helicase_ATP-bd"/>
</dbReference>
<dbReference type="Pfam" id="PF04851">
    <property type="entry name" value="ResIII"/>
    <property type="match status" value="1"/>
</dbReference>
<dbReference type="SMART" id="SM00487">
    <property type="entry name" value="DEXDc"/>
    <property type="match status" value="1"/>
</dbReference>
<dbReference type="CDD" id="cd12091">
    <property type="entry name" value="FANCM_ID"/>
    <property type="match status" value="1"/>
</dbReference>
<comment type="function">
    <text evidence="8">ATP-dependent DNA helicase involved in DNA damage repair by homologous recombination and in genome maintenance. Capable of unwinding D-loops. Plays a role in limiting crossover recombinants during mitotic DNA double-strand break (DSB) repair. Component of a FANCM-MHF complex which promotes gene conversion at blocked replication forks, probably by reversal of the stalled fork.</text>
</comment>
<evidence type="ECO:0000256" key="4">
    <source>
        <dbReference type="ARBA" id="ARBA00022801"/>
    </source>
</evidence>
<dbReference type="InterPro" id="IPR044749">
    <property type="entry name" value="FANCM_DEXDc"/>
</dbReference>
<keyword evidence="13" id="KW-1185">Reference proteome</keyword>
<evidence type="ECO:0000256" key="9">
    <source>
        <dbReference type="SAM" id="MobiDB-lite"/>
    </source>
</evidence>
<comment type="subcellular location">
    <subcellularLocation>
        <location evidence="1 8">Nucleus</location>
    </subcellularLocation>
</comment>
<evidence type="ECO:0000256" key="2">
    <source>
        <dbReference type="ARBA" id="ARBA00009889"/>
    </source>
</evidence>
<evidence type="ECO:0000259" key="11">
    <source>
        <dbReference type="PROSITE" id="PS51194"/>
    </source>
</evidence>
<dbReference type="InterPro" id="IPR006935">
    <property type="entry name" value="Helicase/UvrB_N"/>
</dbReference>
<dbReference type="InterPro" id="IPR039686">
    <property type="entry name" value="FANCM/Mph1-like_ID"/>
</dbReference>
<keyword evidence="4 12" id="KW-0378">Hydrolase</keyword>
<evidence type="ECO:0000313" key="13">
    <source>
        <dbReference type="Proteomes" id="UP001437256"/>
    </source>
</evidence>
<organism evidence="12 13">
    <name type="scientific">Marasmius tenuissimus</name>
    <dbReference type="NCBI Taxonomy" id="585030"/>
    <lineage>
        <taxon>Eukaryota</taxon>
        <taxon>Fungi</taxon>
        <taxon>Dikarya</taxon>
        <taxon>Basidiomycota</taxon>
        <taxon>Agaricomycotina</taxon>
        <taxon>Agaricomycetes</taxon>
        <taxon>Agaricomycetidae</taxon>
        <taxon>Agaricales</taxon>
        <taxon>Marasmiineae</taxon>
        <taxon>Marasmiaceae</taxon>
        <taxon>Marasmius</taxon>
    </lineage>
</organism>
<dbReference type="PANTHER" id="PTHR14025">
    <property type="entry name" value="FANCONI ANEMIA GROUP M FANCM FAMILY MEMBER"/>
    <property type="match status" value="1"/>
</dbReference>
<evidence type="ECO:0000256" key="6">
    <source>
        <dbReference type="ARBA" id="ARBA00022840"/>
    </source>
</evidence>
<keyword evidence="3" id="KW-0547">Nucleotide-binding</keyword>
<dbReference type="PROSITE" id="PS51194">
    <property type="entry name" value="HELICASE_CTER"/>
    <property type="match status" value="1"/>
</dbReference>
<feature type="region of interest" description="Disordered" evidence="9">
    <location>
        <begin position="959"/>
        <end position="987"/>
    </location>
</feature>
<feature type="compositionally biased region" description="Polar residues" evidence="9">
    <location>
        <begin position="971"/>
        <end position="980"/>
    </location>
</feature>
<feature type="domain" description="Helicase ATP-binding" evidence="10">
    <location>
        <begin position="224"/>
        <end position="409"/>
    </location>
</feature>
<comment type="subunit">
    <text evidence="8">Interacts with the MHF histone-fold complex to form the FANCM-MHF complex.</text>
</comment>
<dbReference type="Proteomes" id="UP001437256">
    <property type="component" value="Unassembled WGS sequence"/>
</dbReference>
<dbReference type="GO" id="GO:0016787">
    <property type="term" value="F:hydrolase activity"/>
    <property type="evidence" value="ECO:0007669"/>
    <property type="project" value="UniProtKB-KW"/>
</dbReference>
<dbReference type="InterPro" id="IPR027417">
    <property type="entry name" value="P-loop_NTPase"/>
</dbReference>
<feature type="compositionally biased region" description="Acidic residues" evidence="9">
    <location>
        <begin position="1286"/>
        <end position="1311"/>
    </location>
</feature>
<dbReference type="PANTHER" id="PTHR14025:SF20">
    <property type="entry name" value="FANCONI ANEMIA GROUP M PROTEIN"/>
    <property type="match status" value="1"/>
</dbReference>
<evidence type="ECO:0000259" key="10">
    <source>
        <dbReference type="PROSITE" id="PS51192"/>
    </source>
</evidence>
<dbReference type="InterPro" id="IPR001650">
    <property type="entry name" value="Helicase_C-like"/>
</dbReference>
<feature type="region of interest" description="Disordered" evidence="9">
    <location>
        <begin position="762"/>
        <end position="942"/>
    </location>
</feature>
<comment type="catalytic activity">
    <reaction evidence="8">
        <text>ATP + H2O = ADP + phosphate + H(+)</text>
        <dbReference type="Rhea" id="RHEA:13065"/>
        <dbReference type="ChEBI" id="CHEBI:15377"/>
        <dbReference type="ChEBI" id="CHEBI:15378"/>
        <dbReference type="ChEBI" id="CHEBI:30616"/>
        <dbReference type="ChEBI" id="CHEBI:43474"/>
        <dbReference type="ChEBI" id="CHEBI:456216"/>
        <dbReference type="EC" id="3.6.4.12"/>
    </reaction>
</comment>
<keyword evidence="6" id="KW-0067">ATP-binding</keyword>
<gene>
    <name evidence="12" type="primary">MPH1</name>
    <name evidence="12" type="ORF">AAF712_001098</name>
</gene>
<dbReference type="EC" id="3.6.4.12" evidence="8"/>
<feature type="compositionally biased region" description="Basic and acidic residues" evidence="9">
    <location>
        <begin position="1172"/>
        <end position="1199"/>
    </location>
</feature>
<name>A0ABR3AGV1_9AGAR</name>
<sequence>MDSDDYFYDTDPDQAVLEELEAIETAQTQASSVQSKSNPTPINTNEDSLFDDSFDFDPTELATLDKAIEEAYQSQSAGPSSVARLSRTTSKNTVQTTLFGGIVPPDQSNTSKRQFTRSVSTKGQQNAAKRKKWDHTEFAKSGWKSSKNKGKGKGKARDDDDEVDVEEEVEFEQFPAPFISELTFPPAIAMYSPPPPMKLKPDLLEAKHWVYPLNQPKRDYQFNIVRRALFDNTIVALPTGLGKTFVAGVVMLNFYRWFPEGKVVFVAPTKPLVAQQIEACHRTCGIPGSDAVELTGENPRAMRNRAVSDSPSSRQPALIFPQWKSKRVFYMTPQTLINDLSTENCDAQDIVLIVVDEAHRASGGDYAYNQVIRYMMAKNPYFRVLALTATPGSTPDAVQCIVDGLHISRIEIRDESSLDLRQYIHEKVGTFLHPLLLHMSYARTQEEFIKPLAGTGVIYNVHPTRVHPYFFQAKMQDLHRHPNQKWAYTSLSKLGTLARCMGYLVEGTMGMCHHTMRGLVEESSTANGDGKKGKTNQKLTQNPLFKRTLEELDHQERRGYSPHPKMEKMLELIIQHFGKKMGEPGEEVEETKAMVFVTHRQAVDEIVEVLESHKPLLRASRFIGQGTDVRGQKGQAQKEQLDVIRRFKANEFNVLVATSIGEEGLDIGEVDLIICYDAQKTPIRMLQRLGRTGRKRAGVVHVLLSEGREEQNLEKAKSTYKEVQKSIVQGHQLELFEDVERMLPDHIQPQCVEKQMEIQEYVRDTGRSKSTGSEPKEKKGAKRKRNDDIGRNIPEGASKGFVSVRDLVTKQKPKKRKTDSDAAPKDFEEAGEDDDTDREIEAGVLSAAFLRKSTTTTAPSSKGKKDTKSKLRKSKTMPAGDKATKSKRKKATKQTTPELTASQLKAKGEYDSDDMNIERGMDVDLPASSPPSSPLRMDVEHGDSEQAVVGDIIEVVETGSDDETGSAIEQPISTKSQSPSPDLPVEGDKSIAWLVDDEDEDVSFQIIDSSPVASRPKPIAKQAFYASEDDSIEFVEGSSRDDFANDRAFLVDCVNDFPFPSPAKGKSIFRSTERSRSEIENESPVYGDMLPPPVPAKALAKTTSPPSSPYLPEMSFAVRPAGKRRAIIVDSLSMNPSDSPQPAGYRQRLLKRVSVDDDSPVVQRSYTKKQKRSESQERRRRMLSRDPRFYDVEAEHSGDEISAGSSGPEEDEENEDDRRFLEELPATQASPSYDQTQIYRESLMTQAPTRAPAFANKPVRRGRFGRPSTNMSNKRRPGVSSSPPPEGDESPDEYEFDSFIVDDDAEISYET</sequence>
<feature type="region of interest" description="Disordered" evidence="9">
    <location>
        <begin position="1064"/>
        <end position="1114"/>
    </location>
</feature>
<dbReference type="CDD" id="cd18801">
    <property type="entry name" value="SF2_C_FANCM_Hef"/>
    <property type="match status" value="1"/>
</dbReference>
<evidence type="ECO:0000256" key="3">
    <source>
        <dbReference type="ARBA" id="ARBA00022741"/>
    </source>
</evidence>
<evidence type="ECO:0000256" key="1">
    <source>
        <dbReference type="ARBA" id="ARBA00004123"/>
    </source>
</evidence>
<feature type="compositionally biased region" description="Basic and acidic residues" evidence="9">
    <location>
        <begin position="906"/>
        <end position="922"/>
    </location>
</feature>
<feature type="compositionally biased region" description="Polar residues" evidence="9">
    <location>
        <begin position="1227"/>
        <end position="1248"/>
    </location>
</feature>
<dbReference type="PROSITE" id="PS51192">
    <property type="entry name" value="HELICASE_ATP_BIND_1"/>
    <property type="match status" value="1"/>
</dbReference>
<feature type="region of interest" description="Disordered" evidence="9">
    <location>
        <begin position="24"/>
        <end position="55"/>
    </location>
</feature>
<comment type="similarity">
    <text evidence="2 8">Belongs to the DEAD box helicase family. DEAH subfamily. FANCM sub-subfamily.</text>
</comment>
<proteinExistence type="inferred from homology"/>
<feature type="domain" description="Helicase C-terminal" evidence="11">
    <location>
        <begin position="580"/>
        <end position="747"/>
    </location>
</feature>
<dbReference type="Pfam" id="PF00271">
    <property type="entry name" value="Helicase_C"/>
    <property type="match status" value="1"/>
</dbReference>
<evidence type="ECO:0000313" key="12">
    <source>
        <dbReference type="EMBL" id="KAL0072174.1"/>
    </source>
</evidence>
<evidence type="ECO:0000256" key="5">
    <source>
        <dbReference type="ARBA" id="ARBA00022806"/>
    </source>
</evidence>
<feature type="region of interest" description="Disordered" evidence="9">
    <location>
        <begin position="1129"/>
        <end position="1311"/>
    </location>
</feature>
<dbReference type="SMART" id="SM00490">
    <property type="entry name" value="HELICc"/>
    <property type="match status" value="1"/>
</dbReference>
<dbReference type="Gene3D" id="3.40.50.300">
    <property type="entry name" value="P-loop containing nucleotide triphosphate hydrolases"/>
    <property type="match status" value="2"/>
</dbReference>
<feature type="compositionally biased region" description="Acidic residues" evidence="9">
    <location>
        <begin position="829"/>
        <end position="838"/>
    </location>
</feature>
<evidence type="ECO:0000256" key="7">
    <source>
        <dbReference type="ARBA" id="ARBA00023242"/>
    </source>
</evidence>
<dbReference type="GO" id="GO:0003678">
    <property type="term" value="F:DNA helicase activity"/>
    <property type="evidence" value="ECO:0007669"/>
    <property type="project" value="UniProtKB-EC"/>
</dbReference>
<protein>
    <recommendedName>
        <fullName evidence="8">ATP-dependent DNA helicase</fullName>
        <ecNumber evidence="8">3.6.4.12</ecNumber>
    </recommendedName>
</protein>
<keyword evidence="7" id="KW-0539">Nucleus</keyword>
<dbReference type="EMBL" id="JBBXMP010000002">
    <property type="protein sequence ID" value="KAL0072174.1"/>
    <property type="molecule type" value="Genomic_DNA"/>
</dbReference>
<feature type="compositionally biased region" description="Polar residues" evidence="9">
    <location>
        <begin position="106"/>
        <end position="127"/>
    </location>
</feature>
<reference evidence="12 13" key="1">
    <citation type="submission" date="2024-05" db="EMBL/GenBank/DDBJ databases">
        <title>A draft genome resource for the thread blight pathogen Marasmius tenuissimus strain MS-2.</title>
        <authorList>
            <person name="Yulfo-Soto G.E."/>
            <person name="Baruah I.K."/>
            <person name="Amoako-Attah I."/>
            <person name="Bukari Y."/>
            <person name="Meinhardt L.W."/>
            <person name="Bailey B.A."/>
            <person name="Cohen S.P."/>
        </authorList>
    </citation>
    <scope>NUCLEOTIDE SEQUENCE [LARGE SCALE GENOMIC DNA]</scope>
    <source>
        <strain evidence="12 13">MS-2</strain>
    </source>
</reference>
<feature type="compositionally biased region" description="Basic and acidic residues" evidence="9">
    <location>
        <begin position="818"/>
        <end position="828"/>
    </location>
</feature>
<keyword evidence="5 12" id="KW-0347">Helicase</keyword>
<comment type="caution">
    <text evidence="12">The sequence shown here is derived from an EMBL/GenBank/DDBJ whole genome shotgun (WGS) entry which is preliminary data.</text>
</comment>
<dbReference type="SUPFAM" id="SSF52540">
    <property type="entry name" value="P-loop containing nucleoside triphosphate hydrolases"/>
    <property type="match status" value="2"/>
</dbReference>
<evidence type="ECO:0000256" key="8">
    <source>
        <dbReference type="RuleBase" id="RU367027"/>
    </source>
</evidence>
<feature type="compositionally biased region" description="Polar residues" evidence="9">
    <location>
        <begin position="25"/>
        <end position="46"/>
    </location>
</feature>